<keyword evidence="9" id="KW-1185">Reference proteome</keyword>
<dbReference type="EMBL" id="JH993021">
    <property type="protein sequence ID" value="EKX41719.1"/>
    <property type="molecule type" value="Genomic_DNA"/>
</dbReference>
<dbReference type="AlphaFoldDB" id="L1J0Q6"/>
<evidence type="ECO:0000256" key="1">
    <source>
        <dbReference type="ARBA" id="ARBA00001947"/>
    </source>
</evidence>
<dbReference type="PaxDb" id="55529-EKX41719"/>
<evidence type="ECO:0000259" key="6">
    <source>
        <dbReference type="Pfam" id="PF01979"/>
    </source>
</evidence>
<name>L1J0Q6_GUITC</name>
<dbReference type="InterPro" id="IPR050378">
    <property type="entry name" value="Metallo-dep_Hydrolases_sf"/>
</dbReference>
<evidence type="ECO:0000256" key="3">
    <source>
        <dbReference type="ARBA" id="ARBA00036696"/>
    </source>
</evidence>
<dbReference type="SUPFAM" id="SSF51338">
    <property type="entry name" value="Composite domain of metallo-dependent hydrolases"/>
    <property type="match status" value="1"/>
</dbReference>
<protein>
    <recommendedName>
        <fullName evidence="4">dihydropyrimidinase</fullName>
        <ecNumber evidence="4">3.5.2.2</ecNumber>
    </recommendedName>
</protein>
<dbReference type="PANTHER" id="PTHR11647">
    <property type="entry name" value="HYDRANTOINASE/DIHYDROPYRIMIDINASE FAMILY MEMBER"/>
    <property type="match status" value="1"/>
</dbReference>
<evidence type="ECO:0000256" key="5">
    <source>
        <dbReference type="SAM" id="MobiDB-lite"/>
    </source>
</evidence>
<comment type="similarity">
    <text evidence="2">Belongs to the metallo-dependent hydrolases superfamily. Hydantoinase/dihydropyrimidinase family.</text>
</comment>
<dbReference type="GeneID" id="17298394"/>
<reference evidence="9" key="2">
    <citation type="submission" date="2012-11" db="EMBL/GenBank/DDBJ databases">
        <authorList>
            <person name="Kuo A."/>
            <person name="Curtis B.A."/>
            <person name="Tanifuji G."/>
            <person name="Burki F."/>
            <person name="Gruber A."/>
            <person name="Irimia M."/>
            <person name="Maruyama S."/>
            <person name="Arias M.C."/>
            <person name="Ball S.G."/>
            <person name="Gile G.H."/>
            <person name="Hirakawa Y."/>
            <person name="Hopkins J.F."/>
            <person name="Rensing S.A."/>
            <person name="Schmutz J."/>
            <person name="Symeonidi A."/>
            <person name="Elias M."/>
            <person name="Eveleigh R.J."/>
            <person name="Herman E.K."/>
            <person name="Klute M.J."/>
            <person name="Nakayama T."/>
            <person name="Obornik M."/>
            <person name="Reyes-Prieto A."/>
            <person name="Armbrust E.V."/>
            <person name="Aves S.J."/>
            <person name="Beiko R.G."/>
            <person name="Coutinho P."/>
            <person name="Dacks J.B."/>
            <person name="Durnford D.G."/>
            <person name="Fast N.M."/>
            <person name="Green B.R."/>
            <person name="Grisdale C."/>
            <person name="Hempe F."/>
            <person name="Henrissat B."/>
            <person name="Hoppner M.P."/>
            <person name="Ishida K.-I."/>
            <person name="Kim E."/>
            <person name="Koreny L."/>
            <person name="Kroth P.G."/>
            <person name="Liu Y."/>
            <person name="Malik S.-B."/>
            <person name="Maier U.G."/>
            <person name="McRose D."/>
            <person name="Mock T."/>
            <person name="Neilson J.A."/>
            <person name="Onodera N.T."/>
            <person name="Poole A.M."/>
            <person name="Pritham E.J."/>
            <person name="Richards T.A."/>
            <person name="Rocap G."/>
            <person name="Roy S.W."/>
            <person name="Sarai C."/>
            <person name="Schaack S."/>
            <person name="Shirato S."/>
            <person name="Slamovits C.H."/>
            <person name="Spencer D.F."/>
            <person name="Suzuki S."/>
            <person name="Worden A.Z."/>
            <person name="Zauner S."/>
            <person name="Barry K."/>
            <person name="Bell C."/>
            <person name="Bharti A.K."/>
            <person name="Crow J.A."/>
            <person name="Grimwood J."/>
            <person name="Kramer R."/>
            <person name="Lindquist E."/>
            <person name="Lucas S."/>
            <person name="Salamov A."/>
            <person name="McFadden G.I."/>
            <person name="Lane C.E."/>
            <person name="Keeling P.J."/>
            <person name="Gray M.W."/>
            <person name="Grigoriev I.V."/>
            <person name="Archibald J.M."/>
        </authorList>
    </citation>
    <scope>NUCLEOTIDE SEQUENCE</scope>
    <source>
        <strain evidence="9">CCMP2712</strain>
    </source>
</reference>
<dbReference type="Pfam" id="PF01979">
    <property type="entry name" value="Amidohydro_1"/>
    <property type="match status" value="1"/>
</dbReference>
<feature type="domain" description="Amidohydrolase-related" evidence="6">
    <location>
        <begin position="1069"/>
        <end position="1195"/>
    </location>
</feature>
<dbReference type="Gene3D" id="3.20.20.140">
    <property type="entry name" value="Metal-dependent hydrolases"/>
    <property type="match status" value="1"/>
</dbReference>
<dbReference type="InterPro" id="IPR011059">
    <property type="entry name" value="Metal-dep_hydrolase_composite"/>
</dbReference>
<dbReference type="SUPFAM" id="SSF56059">
    <property type="entry name" value="Glutathione synthetase ATP-binding domain-like"/>
    <property type="match status" value="1"/>
</dbReference>
<dbReference type="InterPro" id="IPR032466">
    <property type="entry name" value="Metal_Hydrolase"/>
</dbReference>
<dbReference type="PANTHER" id="PTHR11647:SF1">
    <property type="entry name" value="COLLAPSIN RESPONSE MEDIATOR PROTEIN"/>
    <property type="match status" value="1"/>
</dbReference>
<dbReference type="EnsemblProtists" id="EKX41719">
    <property type="protein sequence ID" value="EKX41719"/>
    <property type="gene ID" value="GUITHDRAFT_74499"/>
</dbReference>
<dbReference type="OMA" id="TANFERW"/>
<evidence type="ECO:0000256" key="4">
    <source>
        <dbReference type="ARBA" id="ARBA00039113"/>
    </source>
</evidence>
<comment type="cofactor">
    <cofactor evidence="1">
        <name>Zn(2+)</name>
        <dbReference type="ChEBI" id="CHEBI:29105"/>
    </cofactor>
</comment>
<dbReference type="Proteomes" id="UP000011087">
    <property type="component" value="Unassembled WGS sequence"/>
</dbReference>
<evidence type="ECO:0000313" key="8">
    <source>
        <dbReference type="EnsemblProtists" id="EKX41719"/>
    </source>
</evidence>
<dbReference type="InterPro" id="IPR006680">
    <property type="entry name" value="Amidohydro-rel"/>
</dbReference>
<evidence type="ECO:0000256" key="2">
    <source>
        <dbReference type="ARBA" id="ARBA00008829"/>
    </source>
</evidence>
<dbReference type="KEGG" id="gtt:GUITHDRAFT_74499"/>
<comment type="catalytic activity">
    <reaction evidence="3">
        <text>5,6-dihydrouracil + H2O = 3-(carbamoylamino)propanoate + H(+)</text>
        <dbReference type="Rhea" id="RHEA:16121"/>
        <dbReference type="ChEBI" id="CHEBI:11892"/>
        <dbReference type="ChEBI" id="CHEBI:15377"/>
        <dbReference type="ChEBI" id="CHEBI:15378"/>
        <dbReference type="ChEBI" id="CHEBI:15901"/>
        <dbReference type="EC" id="3.5.2.2"/>
    </reaction>
</comment>
<sequence length="1221" mass="136380">MSRELLTTSLRCIPLLRSNKDIAVIPGGHESTREFAEFCKEVLTLKDEQIVYTDDQQRSFNESLGNFTDSVKDRVLSFASKSQDEEWLLIPFSITSRLRDLEVVLKRQLGTKNIKIVGESKEWMSRFGNRGVIHRHVSDLDKLSIIEELGLDITVPRGFTCSDDKQLLVAFRLLTDGDPNVQVVIKPILSSGQGMLFYDFPYGDVILQEYLQVDRSPDGMHVSPTVQYMQNDLLDGRPCERIIMGSMTYGLRSCTATQEFMDKISQHSSRLVEAIAPSGMGAFAFTSVDGKPYLTDAHAGTLCMEHFTKLFHEMYAKDARFCSWNFYPHPGMDVWTLWTRLCDRNIAFMPGKSKRGVFPLLFLKNTTATLISIGVDDADVSLLRSQAEHVMRLVDLSNKIESVALSENRRQLWIQSPRPEYKLVTQRYNLPNRCIGLLRPGVDVIVLPGGHEPTREFWSFMKDVLDLGEDQVIFSSGDSYCLDDDINETILSRLRSIIQSSGNSWTLVPYMVTSNFQRWACQLADLDVSVFGEDLEWVQKFGSKGILHRHVRSLDTPSIIEEIDPNIRVARGYGCSTVDDLVEAYKLLDCKEVVIKPVFGAAGEGIIFCSELEQLKMYDFPMGDVCLEEFLDLDKAPDGLVLSPAMHYNEGVLIGKGLVDQIMVGTSYMGWRKSGATKVFQKTANRYMQNVIQATKPRGPGGVDFLSVNGLPVLSDINTGRFNGAHFPKLFQARYAPDSSFYCWKTAPALDFDVYAFWSRLVSNGIAFIPGKSTRGIFPLLFLRGLSGLYVAFGDTNEEAEALDEHACMALHDKANNLLKPSVPPLPVVSQQMQSRFKLTLIKNAEAIFAPEVINAKHILVGGTQLHSFQSASPSTGWLICPSPFPSRPLHPPRPLPSLLPLRPPAGLTTVVGVLGTDCVSRSLENLLTKCRGLNEDGITAYMWTGAYRIPAPNITGSVRRDICLLEQCIGVGECAISDHRGSQPSSERILDVASDCRVGGLLSGKAGVMYCHMGFGDGLLQPLWKAMKESDIPITTFLPTHMERSEALIEDGARWIRKGGYVDFTCRTVKARLALRKYHQEGLPMDHVMVSSDSYGSLPSFDDDGNLVRYTYGHPKAFLQFIWKMYFQEQWPLDRILPLVTKNPAKFLKLKGKGEISVGSDADVLLLDKNTLKLKSVLAKGEVMMTPKWVHQGMFGTPNPEKVGSKPKRSHSFNNNTSCC</sequence>
<reference evidence="8" key="3">
    <citation type="submission" date="2016-03" db="UniProtKB">
        <authorList>
            <consortium name="EnsemblProtists"/>
        </authorList>
    </citation>
    <scope>IDENTIFICATION</scope>
</reference>
<evidence type="ECO:0000313" key="9">
    <source>
        <dbReference type="Proteomes" id="UP000011087"/>
    </source>
</evidence>
<reference evidence="7 9" key="1">
    <citation type="journal article" date="2012" name="Nature">
        <title>Algal genomes reveal evolutionary mosaicism and the fate of nucleomorphs.</title>
        <authorList>
            <consortium name="DOE Joint Genome Institute"/>
            <person name="Curtis B.A."/>
            <person name="Tanifuji G."/>
            <person name="Burki F."/>
            <person name="Gruber A."/>
            <person name="Irimia M."/>
            <person name="Maruyama S."/>
            <person name="Arias M.C."/>
            <person name="Ball S.G."/>
            <person name="Gile G.H."/>
            <person name="Hirakawa Y."/>
            <person name="Hopkins J.F."/>
            <person name="Kuo A."/>
            <person name="Rensing S.A."/>
            <person name="Schmutz J."/>
            <person name="Symeonidi A."/>
            <person name="Elias M."/>
            <person name="Eveleigh R.J."/>
            <person name="Herman E.K."/>
            <person name="Klute M.J."/>
            <person name="Nakayama T."/>
            <person name="Obornik M."/>
            <person name="Reyes-Prieto A."/>
            <person name="Armbrust E.V."/>
            <person name="Aves S.J."/>
            <person name="Beiko R.G."/>
            <person name="Coutinho P."/>
            <person name="Dacks J.B."/>
            <person name="Durnford D.G."/>
            <person name="Fast N.M."/>
            <person name="Green B.R."/>
            <person name="Grisdale C.J."/>
            <person name="Hempel F."/>
            <person name="Henrissat B."/>
            <person name="Hoppner M.P."/>
            <person name="Ishida K."/>
            <person name="Kim E."/>
            <person name="Koreny L."/>
            <person name="Kroth P.G."/>
            <person name="Liu Y."/>
            <person name="Malik S.B."/>
            <person name="Maier U.G."/>
            <person name="McRose D."/>
            <person name="Mock T."/>
            <person name="Neilson J.A."/>
            <person name="Onodera N.T."/>
            <person name="Poole A.M."/>
            <person name="Pritham E.J."/>
            <person name="Richards T.A."/>
            <person name="Rocap G."/>
            <person name="Roy S.W."/>
            <person name="Sarai C."/>
            <person name="Schaack S."/>
            <person name="Shirato S."/>
            <person name="Slamovits C.H."/>
            <person name="Spencer D.F."/>
            <person name="Suzuki S."/>
            <person name="Worden A.Z."/>
            <person name="Zauner S."/>
            <person name="Barry K."/>
            <person name="Bell C."/>
            <person name="Bharti A.K."/>
            <person name="Crow J.A."/>
            <person name="Grimwood J."/>
            <person name="Kramer R."/>
            <person name="Lindquist E."/>
            <person name="Lucas S."/>
            <person name="Salamov A."/>
            <person name="McFadden G.I."/>
            <person name="Lane C.E."/>
            <person name="Keeling P.J."/>
            <person name="Gray M.W."/>
            <person name="Grigoriev I.V."/>
            <person name="Archibald J.M."/>
        </authorList>
    </citation>
    <scope>NUCLEOTIDE SEQUENCE</scope>
    <source>
        <strain evidence="7 9">CCMP2712</strain>
    </source>
</reference>
<dbReference type="GO" id="GO:0004157">
    <property type="term" value="F:dihydropyrimidinase activity"/>
    <property type="evidence" value="ECO:0007669"/>
    <property type="project" value="UniProtKB-EC"/>
</dbReference>
<dbReference type="HOGENOM" id="CLU_268681_0_0_1"/>
<gene>
    <name evidence="7" type="ORF">GUITHDRAFT_74499</name>
</gene>
<proteinExistence type="inferred from homology"/>
<organism evidence="7">
    <name type="scientific">Guillardia theta (strain CCMP2712)</name>
    <name type="common">Cryptophyte</name>
    <dbReference type="NCBI Taxonomy" id="905079"/>
    <lineage>
        <taxon>Eukaryota</taxon>
        <taxon>Cryptophyceae</taxon>
        <taxon>Pyrenomonadales</taxon>
        <taxon>Geminigeraceae</taxon>
        <taxon>Guillardia</taxon>
    </lineage>
</organism>
<dbReference type="eggNOG" id="ENOG502RKJK">
    <property type="taxonomic scope" value="Eukaryota"/>
</dbReference>
<dbReference type="OrthoDB" id="10260713at2759"/>
<feature type="region of interest" description="Disordered" evidence="5">
    <location>
        <begin position="1197"/>
        <end position="1221"/>
    </location>
</feature>
<accession>L1J0Q6</accession>
<evidence type="ECO:0000313" key="7">
    <source>
        <dbReference type="EMBL" id="EKX41719.1"/>
    </source>
</evidence>
<dbReference type="EC" id="3.5.2.2" evidence="4"/>
<dbReference type="SUPFAM" id="SSF51556">
    <property type="entry name" value="Metallo-dependent hydrolases"/>
    <property type="match status" value="1"/>
</dbReference>
<dbReference type="RefSeq" id="XP_005828699.1">
    <property type="nucleotide sequence ID" value="XM_005828642.1"/>
</dbReference>